<comment type="caution">
    <text evidence="2">The sequence shown here is derived from an EMBL/GenBank/DDBJ whole genome shotgun (WGS) entry which is preliminary data.</text>
</comment>
<evidence type="ECO:0000256" key="1">
    <source>
        <dbReference type="SAM" id="Phobius"/>
    </source>
</evidence>
<dbReference type="RefSeq" id="WP_225697213.1">
    <property type="nucleotide sequence ID" value="NZ_JAIXNE010000001.1"/>
</dbReference>
<dbReference type="Proteomes" id="UP001139409">
    <property type="component" value="Unassembled WGS sequence"/>
</dbReference>
<sequence length="96" mass="11323">MNSPLKGILIFLLILLAFSGNILWYWMKNILKQSGYEVYAFAVHWADFGNMVNLIRRTEEVELKRKYKRILWSLLIILVIFISIAYLLIVRLDSGM</sequence>
<evidence type="ECO:0000313" key="2">
    <source>
        <dbReference type="EMBL" id="MCA6074109.1"/>
    </source>
</evidence>
<feature type="transmembrane region" description="Helical" evidence="1">
    <location>
        <begin position="7"/>
        <end position="26"/>
    </location>
</feature>
<reference evidence="2" key="1">
    <citation type="submission" date="2021-09" db="EMBL/GenBank/DDBJ databases">
        <title>Fulvivirga sp. isolated from coastal sediment.</title>
        <authorList>
            <person name="Yu H."/>
        </authorList>
    </citation>
    <scope>NUCLEOTIDE SEQUENCE</scope>
    <source>
        <strain evidence="2">1062</strain>
    </source>
</reference>
<evidence type="ECO:0000313" key="3">
    <source>
        <dbReference type="Proteomes" id="UP001139409"/>
    </source>
</evidence>
<keyword evidence="1" id="KW-0472">Membrane</keyword>
<name>A0A9X1HKV1_9BACT</name>
<dbReference type="EMBL" id="JAIXNE010000001">
    <property type="protein sequence ID" value="MCA6074109.1"/>
    <property type="molecule type" value="Genomic_DNA"/>
</dbReference>
<organism evidence="2 3">
    <name type="scientific">Fulvivirga sedimenti</name>
    <dbReference type="NCBI Taxonomy" id="2879465"/>
    <lineage>
        <taxon>Bacteria</taxon>
        <taxon>Pseudomonadati</taxon>
        <taxon>Bacteroidota</taxon>
        <taxon>Cytophagia</taxon>
        <taxon>Cytophagales</taxon>
        <taxon>Fulvivirgaceae</taxon>
        <taxon>Fulvivirga</taxon>
    </lineage>
</organism>
<dbReference type="AlphaFoldDB" id="A0A9X1HKV1"/>
<gene>
    <name evidence="2" type="ORF">LDX50_04475</name>
</gene>
<proteinExistence type="predicted"/>
<keyword evidence="3" id="KW-1185">Reference proteome</keyword>
<keyword evidence="1" id="KW-1133">Transmembrane helix</keyword>
<feature type="transmembrane region" description="Helical" evidence="1">
    <location>
        <begin position="70"/>
        <end position="89"/>
    </location>
</feature>
<keyword evidence="1" id="KW-0812">Transmembrane</keyword>
<accession>A0A9X1HKV1</accession>
<protein>
    <submittedName>
        <fullName evidence="2">Uncharacterized protein</fullName>
    </submittedName>
</protein>